<comment type="caution">
    <text evidence="11">The sequence shown here is derived from an EMBL/GenBank/DDBJ whole genome shotgun (WGS) entry which is preliminary data.</text>
</comment>
<evidence type="ECO:0000256" key="3">
    <source>
        <dbReference type="ARBA" id="ARBA00022723"/>
    </source>
</evidence>
<feature type="binding site" evidence="7">
    <location>
        <position position="139"/>
    </location>
    <ligand>
        <name>Cu cation</name>
        <dbReference type="ChEBI" id="CHEBI:23378"/>
    </ligand>
</feature>
<feature type="transmembrane region" description="Helical" evidence="9">
    <location>
        <begin position="372"/>
        <end position="392"/>
    </location>
</feature>
<evidence type="ECO:0000256" key="8">
    <source>
        <dbReference type="SAM" id="MobiDB-lite"/>
    </source>
</evidence>
<reference evidence="11 12" key="1">
    <citation type="journal article" date="2019" name="Int. J. Syst. Evol. Microbiol.">
        <title>The Global Catalogue of Microorganisms (GCM) 10K type strain sequencing project: providing services to taxonomists for standard genome sequencing and annotation.</title>
        <authorList>
            <consortium name="The Broad Institute Genomics Platform"/>
            <consortium name="The Broad Institute Genome Sequencing Center for Infectious Disease"/>
            <person name="Wu L."/>
            <person name="Ma J."/>
        </authorList>
    </citation>
    <scope>NUCLEOTIDE SEQUENCE [LARGE SCALE GENOMIC DNA]</scope>
    <source>
        <strain evidence="11 12">DT31</strain>
    </source>
</reference>
<dbReference type="PROSITE" id="PS00196">
    <property type="entry name" value="COPPER_BLUE"/>
    <property type="match status" value="1"/>
</dbReference>
<evidence type="ECO:0000313" key="12">
    <source>
        <dbReference type="Proteomes" id="UP001596461"/>
    </source>
</evidence>
<dbReference type="Pfam" id="PF00127">
    <property type="entry name" value="Copper-bind"/>
    <property type="match status" value="2"/>
</dbReference>
<evidence type="ECO:0000256" key="7">
    <source>
        <dbReference type="PIRSR" id="PIRSR602387-1"/>
    </source>
</evidence>
<dbReference type="SUPFAM" id="SSF49503">
    <property type="entry name" value="Cupredoxins"/>
    <property type="match status" value="2"/>
</dbReference>
<dbReference type="InterPro" id="IPR017533">
    <property type="entry name" value="Halocyanin"/>
</dbReference>
<keyword evidence="4" id="KW-0249">Electron transport</keyword>
<evidence type="ECO:0000256" key="9">
    <source>
        <dbReference type="SAM" id="Phobius"/>
    </source>
</evidence>
<dbReference type="InterPro" id="IPR008972">
    <property type="entry name" value="Cupredoxin"/>
</dbReference>
<dbReference type="PANTHER" id="PTHR34192:SF10">
    <property type="entry name" value="PLASTOCYANIN MAJOR ISOFORM, CHLOROPLASTIC-RELATED"/>
    <property type="match status" value="1"/>
</dbReference>
<proteinExistence type="predicted"/>
<name>A0ABD5W621_9EURY</name>
<keyword evidence="12" id="KW-1185">Reference proteome</keyword>
<feature type="binding site" evidence="7">
    <location>
        <position position="147"/>
    </location>
    <ligand>
        <name>Cu cation</name>
        <dbReference type="ChEBI" id="CHEBI:23378"/>
    </ligand>
</feature>
<feature type="transmembrane region" description="Helical" evidence="9">
    <location>
        <begin position="307"/>
        <end position="327"/>
    </location>
</feature>
<feature type="compositionally biased region" description="Gly residues" evidence="8">
    <location>
        <begin position="278"/>
        <end position="287"/>
    </location>
</feature>
<feature type="domain" description="Blue (type 1) copper" evidence="10">
    <location>
        <begin position="66"/>
        <end position="153"/>
    </location>
</feature>
<evidence type="ECO:0000313" key="11">
    <source>
        <dbReference type="EMBL" id="MFC7068732.1"/>
    </source>
</evidence>
<feature type="binding site" evidence="7">
    <location>
        <position position="104"/>
    </location>
    <ligand>
        <name>Cu cation</name>
        <dbReference type="ChEBI" id="CHEBI:23378"/>
    </ligand>
</feature>
<evidence type="ECO:0000259" key="10">
    <source>
        <dbReference type="Pfam" id="PF00127"/>
    </source>
</evidence>
<dbReference type="InterPro" id="IPR000923">
    <property type="entry name" value="BlueCu_1"/>
</dbReference>
<dbReference type="GO" id="GO:0016020">
    <property type="term" value="C:membrane"/>
    <property type="evidence" value="ECO:0007669"/>
    <property type="project" value="UniProtKB-SubCell"/>
</dbReference>
<comment type="subcellular location">
    <subcellularLocation>
        <location evidence="1">Membrane</location>
    </subcellularLocation>
</comment>
<dbReference type="AlphaFoldDB" id="A0ABD5W621"/>
<keyword evidence="3 7" id="KW-0479">Metal-binding</keyword>
<dbReference type="InterPro" id="IPR002387">
    <property type="entry name" value="Plastocyanin"/>
</dbReference>
<keyword evidence="9" id="KW-0812">Transmembrane</keyword>
<keyword evidence="6 9" id="KW-0472">Membrane</keyword>
<dbReference type="PROSITE" id="PS51318">
    <property type="entry name" value="TAT"/>
    <property type="match status" value="1"/>
</dbReference>
<dbReference type="GO" id="GO:0046872">
    <property type="term" value="F:metal ion binding"/>
    <property type="evidence" value="ECO:0007669"/>
    <property type="project" value="UniProtKB-KW"/>
</dbReference>
<evidence type="ECO:0000256" key="4">
    <source>
        <dbReference type="ARBA" id="ARBA00022982"/>
    </source>
</evidence>
<keyword evidence="9" id="KW-1133">Transmembrane helix</keyword>
<evidence type="ECO:0000256" key="1">
    <source>
        <dbReference type="ARBA" id="ARBA00004370"/>
    </source>
</evidence>
<dbReference type="Gene3D" id="2.60.40.420">
    <property type="entry name" value="Cupredoxins - blue copper proteins"/>
    <property type="match status" value="2"/>
</dbReference>
<feature type="domain" description="Blue (type 1) copper" evidence="10">
    <location>
        <begin position="188"/>
        <end position="274"/>
    </location>
</feature>
<dbReference type="InterPro" id="IPR006311">
    <property type="entry name" value="TAT_signal"/>
</dbReference>
<dbReference type="CDD" id="cd04220">
    <property type="entry name" value="Halocyanin"/>
    <property type="match status" value="2"/>
</dbReference>
<comment type="cofactor">
    <cofactor evidence="7">
        <name>Cu(2+)</name>
        <dbReference type="ChEBI" id="CHEBI:29036"/>
    </cofactor>
    <text evidence="7">The crystal structure with reduced Cu(1+) has also been determined.</text>
</comment>
<organism evidence="11 12">
    <name type="scientific">Halobaculum lipolyticum</name>
    <dbReference type="NCBI Taxonomy" id="3032001"/>
    <lineage>
        <taxon>Archaea</taxon>
        <taxon>Methanobacteriati</taxon>
        <taxon>Methanobacteriota</taxon>
        <taxon>Stenosarchaea group</taxon>
        <taxon>Halobacteria</taxon>
        <taxon>Halobacteriales</taxon>
        <taxon>Haloferacaceae</taxon>
        <taxon>Halobaculum</taxon>
    </lineage>
</organism>
<dbReference type="Proteomes" id="UP001596461">
    <property type="component" value="Unassembled WGS sequence"/>
</dbReference>
<protein>
    <submittedName>
        <fullName evidence="11">Halocyanin domain-containing protein</fullName>
    </submittedName>
</protein>
<accession>A0ABD5W621</accession>
<gene>
    <name evidence="11" type="ORF">ACFQL9_03685</name>
</gene>
<dbReference type="PANTHER" id="PTHR34192">
    <property type="entry name" value="PLASTOCYANIN MAJOR ISOFORM, CHLOROPLASTIC-RELATED"/>
    <property type="match status" value="1"/>
</dbReference>
<dbReference type="RefSeq" id="WP_284033449.1">
    <property type="nucleotide sequence ID" value="NZ_CP126155.1"/>
</dbReference>
<evidence type="ECO:0000256" key="2">
    <source>
        <dbReference type="ARBA" id="ARBA00022448"/>
    </source>
</evidence>
<feature type="region of interest" description="Disordered" evidence="8">
    <location>
        <begin position="278"/>
        <end position="297"/>
    </location>
</feature>
<sequence length="402" mass="41234">MPLPHTDPGGPTRRHVLAAGAAAATGALLGGTAPAAAQSGTDFGGWFDGVANYDGVVDRTGQSEVTVEVGVENGDGPYGFGPAAIRVDPGTTVTWEWNGQGGSHNVVAEDGSFESELVAEAGHTFSHTFESEGQFTYYCQPHEALGMKGAVVVGGGSSVSEPDFGGWFDGVANYSETVDRRGESEVAVEVGVENGDGPYGFGPASVRVDPGTTVTWEWNGQGGSHNVVAEDGSFESELVAEGGHTFSHTFESEGVSTYYCQPHEALGMKGAVVVGDVSGSGGGGGGDGGDESSESGGGLSALVPDDFVGWLAVVFGGTMFLAVASVLGSEAYTEYRDHVAAESQYVRETPVEATDEAAAVELDEGYDPVGTAALVVGYFLLISALWAFMYFVEYIGGPTITG</sequence>
<dbReference type="NCBIfam" id="TIGR03102">
    <property type="entry name" value="halo_cynanin"/>
    <property type="match status" value="2"/>
</dbReference>
<keyword evidence="2" id="KW-0813">Transport</keyword>
<evidence type="ECO:0000256" key="6">
    <source>
        <dbReference type="ARBA" id="ARBA00023136"/>
    </source>
</evidence>
<dbReference type="GeneID" id="81127071"/>
<evidence type="ECO:0000256" key="5">
    <source>
        <dbReference type="ARBA" id="ARBA00023008"/>
    </source>
</evidence>
<dbReference type="PRINTS" id="PR00157">
    <property type="entry name" value="PLASTOCYANIN"/>
</dbReference>
<feature type="binding site" evidence="7">
    <location>
        <position position="142"/>
    </location>
    <ligand>
        <name>Cu cation</name>
        <dbReference type="ChEBI" id="CHEBI:23378"/>
    </ligand>
</feature>
<dbReference type="InterPro" id="IPR028871">
    <property type="entry name" value="BlueCu_1_BS"/>
</dbReference>
<keyword evidence="5 7" id="KW-0186">Copper</keyword>
<dbReference type="EMBL" id="JBHTAH010000002">
    <property type="protein sequence ID" value="MFC7068732.1"/>
    <property type="molecule type" value="Genomic_DNA"/>
</dbReference>